<dbReference type="Gene3D" id="1.10.1470.10">
    <property type="entry name" value="YjbJ"/>
    <property type="match status" value="1"/>
</dbReference>
<proteinExistence type="inferred from homology"/>
<dbReference type="InterPro" id="IPR008462">
    <property type="entry name" value="CsbD"/>
</dbReference>
<dbReference type="SUPFAM" id="SSF69047">
    <property type="entry name" value="Hypothetical protein YjbJ"/>
    <property type="match status" value="1"/>
</dbReference>
<evidence type="ECO:0000256" key="1">
    <source>
        <dbReference type="ARBA" id="ARBA00009129"/>
    </source>
</evidence>
<evidence type="ECO:0000313" key="5">
    <source>
        <dbReference type="Proteomes" id="UP000429595"/>
    </source>
</evidence>
<gene>
    <name evidence="4" type="ORF">F9802_03240</name>
</gene>
<protein>
    <submittedName>
        <fullName evidence="4">CsbD family protein</fullName>
    </submittedName>
</protein>
<feature type="compositionally biased region" description="Basic and acidic residues" evidence="2">
    <location>
        <begin position="32"/>
        <end position="47"/>
    </location>
</feature>
<dbReference type="EMBL" id="WEIO01000001">
    <property type="protein sequence ID" value="KAB7709137.1"/>
    <property type="molecule type" value="Genomic_DNA"/>
</dbReference>
<accession>A0A6I1FP94</accession>
<comment type="caution">
    <text evidence="4">The sequence shown here is derived from an EMBL/GenBank/DDBJ whole genome shotgun (WGS) entry which is preliminary data.</text>
</comment>
<dbReference type="InterPro" id="IPR036629">
    <property type="entry name" value="YjbJ_sf"/>
</dbReference>
<feature type="region of interest" description="Disordered" evidence="2">
    <location>
        <begin position="1"/>
        <end position="61"/>
    </location>
</feature>
<evidence type="ECO:0000256" key="2">
    <source>
        <dbReference type="SAM" id="MobiDB-lite"/>
    </source>
</evidence>
<dbReference type="AlphaFoldDB" id="A0A6I1FP94"/>
<name>A0A6I1FP94_9BACI</name>
<evidence type="ECO:0000259" key="3">
    <source>
        <dbReference type="Pfam" id="PF05532"/>
    </source>
</evidence>
<comment type="similarity">
    <text evidence="1">Belongs to the UPF0337 (CsbD) family.</text>
</comment>
<keyword evidence="5" id="KW-1185">Reference proteome</keyword>
<feature type="domain" description="CsbD-like" evidence="3">
    <location>
        <begin position="8"/>
        <end position="59"/>
    </location>
</feature>
<evidence type="ECO:0000313" key="4">
    <source>
        <dbReference type="EMBL" id="KAB7709137.1"/>
    </source>
</evidence>
<dbReference type="Proteomes" id="UP000429595">
    <property type="component" value="Unassembled WGS sequence"/>
</dbReference>
<sequence length="61" mass="6658">MKDSGMADKLKGMGNKVMGEAKEAWGNMTNNDRTKAEGKADQLKGKFQDAVGKAKNKLNDR</sequence>
<reference evidence="4 5" key="1">
    <citation type="submission" date="2019-10" db="EMBL/GenBank/DDBJ databases">
        <title>Bacillus aerolatum sp. nov., isolated from bioaerosol of sport playgrounds.</title>
        <authorList>
            <person name="Chen P."/>
            <person name="Zhang G."/>
        </authorList>
    </citation>
    <scope>NUCLEOTIDE SEQUENCE [LARGE SCALE GENOMIC DNA]</scope>
    <source>
        <strain evidence="4 5">CX253</strain>
    </source>
</reference>
<dbReference type="Pfam" id="PF05532">
    <property type="entry name" value="CsbD"/>
    <property type="match status" value="1"/>
</dbReference>
<dbReference type="RefSeq" id="WP_152149663.1">
    <property type="nucleotide sequence ID" value="NZ_WEIO01000001.1"/>
</dbReference>
<feature type="compositionally biased region" description="Basic and acidic residues" evidence="2">
    <location>
        <begin position="1"/>
        <end position="11"/>
    </location>
</feature>
<organism evidence="4 5">
    <name type="scientific">Bacillus aerolatus</name>
    <dbReference type="NCBI Taxonomy" id="2653354"/>
    <lineage>
        <taxon>Bacteria</taxon>
        <taxon>Bacillati</taxon>
        <taxon>Bacillota</taxon>
        <taxon>Bacilli</taxon>
        <taxon>Bacillales</taxon>
        <taxon>Bacillaceae</taxon>
        <taxon>Bacillus</taxon>
    </lineage>
</organism>